<evidence type="ECO:0000259" key="11">
    <source>
        <dbReference type="PROSITE" id="PS50089"/>
    </source>
</evidence>
<evidence type="ECO:0000256" key="5">
    <source>
        <dbReference type="ARBA" id="ARBA00022833"/>
    </source>
</evidence>
<keyword evidence="7 9" id="KW-0472">Membrane</keyword>
<dbReference type="OrthoDB" id="2192052at2759"/>
<dbReference type="AlphaFoldDB" id="A0A437AKC8"/>
<keyword evidence="12" id="KW-0436">Ligase</keyword>
<evidence type="ECO:0000256" key="9">
    <source>
        <dbReference type="SAM" id="Phobius"/>
    </source>
</evidence>
<dbReference type="PANTHER" id="PTHR46539">
    <property type="entry name" value="E3 UBIQUITIN-PROTEIN LIGASE ATL42"/>
    <property type="match status" value="1"/>
</dbReference>
<evidence type="ECO:0000256" key="1">
    <source>
        <dbReference type="ARBA" id="ARBA00004370"/>
    </source>
</evidence>
<evidence type="ECO:0000313" key="13">
    <source>
        <dbReference type="Proteomes" id="UP000282876"/>
    </source>
</evidence>
<feature type="transmembrane region" description="Helical" evidence="9">
    <location>
        <begin position="146"/>
        <end position="171"/>
    </location>
</feature>
<protein>
    <submittedName>
        <fullName evidence="12">Ubiquitin---ligase</fullName>
    </submittedName>
</protein>
<gene>
    <name evidence="12" type="ORF">TUBRATIS_18940</name>
</gene>
<name>A0A437AKC8_9MICR</name>
<dbReference type="PANTHER" id="PTHR46539:SF1">
    <property type="entry name" value="E3 UBIQUITIN-PROTEIN LIGASE ATL42"/>
    <property type="match status" value="1"/>
</dbReference>
<evidence type="ECO:0000256" key="6">
    <source>
        <dbReference type="ARBA" id="ARBA00022989"/>
    </source>
</evidence>
<dbReference type="PROSITE" id="PS50089">
    <property type="entry name" value="ZF_RING_2"/>
    <property type="match status" value="1"/>
</dbReference>
<feature type="signal peptide" evidence="10">
    <location>
        <begin position="1"/>
        <end position="16"/>
    </location>
</feature>
<evidence type="ECO:0000256" key="4">
    <source>
        <dbReference type="ARBA" id="ARBA00022771"/>
    </source>
</evidence>
<sequence>MKYIFIFLLTYIQKMALEYHTDKKYIFYVDVINLSPKNEKYIKLILTDHLNHPKNFVIFYEPKEDLEFQFKEAKNKNTIIILTSTTLRAREMLFRVKKLVKSIGKQAMPSIFLMNELDSYTLKTIFDTNGKIKIYATSSLIFLGQLIFYIFLTVLFISVCSIIFIFVTILAEKDPIILPGMLERCLKIRFGKIANKFCGHCVICMDDFTENDLCRYLGCGHYYHVDCVDPWLEEKSSRCPLCSQHLR</sequence>
<feature type="domain" description="RING-type" evidence="11">
    <location>
        <begin position="201"/>
        <end position="243"/>
    </location>
</feature>
<proteinExistence type="predicted"/>
<dbReference type="Proteomes" id="UP000282876">
    <property type="component" value="Unassembled WGS sequence"/>
</dbReference>
<keyword evidence="10" id="KW-0732">Signal</keyword>
<keyword evidence="6 9" id="KW-1133">Transmembrane helix</keyword>
<dbReference type="InterPro" id="IPR001841">
    <property type="entry name" value="Znf_RING"/>
</dbReference>
<dbReference type="SMART" id="SM00184">
    <property type="entry name" value="RING"/>
    <property type="match status" value="1"/>
</dbReference>
<organism evidence="12 13">
    <name type="scientific">Tubulinosema ratisbonensis</name>
    <dbReference type="NCBI Taxonomy" id="291195"/>
    <lineage>
        <taxon>Eukaryota</taxon>
        <taxon>Fungi</taxon>
        <taxon>Fungi incertae sedis</taxon>
        <taxon>Microsporidia</taxon>
        <taxon>Tubulinosematoidea</taxon>
        <taxon>Tubulinosematidae</taxon>
        <taxon>Tubulinosema</taxon>
    </lineage>
</organism>
<keyword evidence="3" id="KW-0479">Metal-binding</keyword>
<evidence type="ECO:0000256" key="2">
    <source>
        <dbReference type="ARBA" id="ARBA00022692"/>
    </source>
</evidence>
<comment type="caution">
    <text evidence="12">The sequence shown here is derived from an EMBL/GenBank/DDBJ whole genome shotgun (WGS) entry which is preliminary data.</text>
</comment>
<dbReference type="STRING" id="291195.A0A437AKC8"/>
<evidence type="ECO:0000256" key="3">
    <source>
        <dbReference type="ARBA" id="ARBA00022723"/>
    </source>
</evidence>
<dbReference type="GO" id="GO:0008270">
    <property type="term" value="F:zinc ion binding"/>
    <property type="evidence" value="ECO:0007669"/>
    <property type="project" value="UniProtKB-KW"/>
</dbReference>
<dbReference type="GO" id="GO:0016020">
    <property type="term" value="C:membrane"/>
    <property type="evidence" value="ECO:0007669"/>
    <property type="project" value="UniProtKB-SubCell"/>
</dbReference>
<feature type="chain" id="PRO_5019157182" evidence="10">
    <location>
        <begin position="17"/>
        <end position="247"/>
    </location>
</feature>
<evidence type="ECO:0000256" key="7">
    <source>
        <dbReference type="ARBA" id="ARBA00023136"/>
    </source>
</evidence>
<dbReference type="GO" id="GO:0016874">
    <property type="term" value="F:ligase activity"/>
    <property type="evidence" value="ECO:0007669"/>
    <property type="project" value="UniProtKB-KW"/>
</dbReference>
<keyword evidence="13" id="KW-1185">Reference proteome</keyword>
<keyword evidence="4 8" id="KW-0863">Zinc-finger</keyword>
<accession>A0A437AKC8</accession>
<evidence type="ECO:0000256" key="8">
    <source>
        <dbReference type="PROSITE-ProRule" id="PRU00175"/>
    </source>
</evidence>
<comment type="subcellular location">
    <subcellularLocation>
        <location evidence="1">Membrane</location>
    </subcellularLocation>
</comment>
<dbReference type="Pfam" id="PF13639">
    <property type="entry name" value="zf-RING_2"/>
    <property type="match status" value="1"/>
</dbReference>
<evidence type="ECO:0000313" key="12">
    <source>
        <dbReference type="EMBL" id="RVD91645.1"/>
    </source>
</evidence>
<dbReference type="VEuPathDB" id="MicrosporidiaDB:TUBRATIS_18940"/>
<dbReference type="EMBL" id="RCSS01000455">
    <property type="protein sequence ID" value="RVD91645.1"/>
    <property type="molecule type" value="Genomic_DNA"/>
</dbReference>
<dbReference type="CDD" id="cd16454">
    <property type="entry name" value="RING-H2_PA-TM-RING"/>
    <property type="match status" value="1"/>
</dbReference>
<dbReference type="InterPro" id="IPR013083">
    <property type="entry name" value="Znf_RING/FYVE/PHD"/>
</dbReference>
<dbReference type="SUPFAM" id="SSF57850">
    <property type="entry name" value="RING/U-box"/>
    <property type="match status" value="1"/>
</dbReference>
<dbReference type="Gene3D" id="3.30.40.10">
    <property type="entry name" value="Zinc/RING finger domain, C3HC4 (zinc finger)"/>
    <property type="match status" value="1"/>
</dbReference>
<keyword evidence="2 9" id="KW-0812">Transmembrane</keyword>
<evidence type="ECO:0000256" key="10">
    <source>
        <dbReference type="SAM" id="SignalP"/>
    </source>
</evidence>
<reference evidence="12 13" key="1">
    <citation type="submission" date="2018-10" db="EMBL/GenBank/DDBJ databases">
        <title>Draft genome sequence of the microsporidian Tubulinosema ratisbonensis.</title>
        <authorList>
            <person name="Polonais V."/>
            <person name="Peyretaillade E."/>
            <person name="Niehus S."/>
            <person name="Wawrzyniak I."/>
            <person name="Franchet A."/>
            <person name="Gaspin C."/>
            <person name="Reichstadt M."/>
            <person name="Belser C."/>
            <person name="Labadie K."/>
            <person name="Delbac F."/>
            <person name="Ferrandon D."/>
        </authorList>
    </citation>
    <scope>NUCLEOTIDE SEQUENCE [LARGE SCALE GENOMIC DNA]</scope>
    <source>
        <strain evidence="12 13">Franzen</strain>
    </source>
</reference>
<keyword evidence="5" id="KW-0862">Zinc</keyword>